<sequence>MKIKTSALTGRALDWAVAMINESMPTLINENGKYVVGIPNLFSTDFNGNLMPAYYQYSPSTNWALCGQLMDKYCKSFGMVQGITDKTWRAFAYGIPCRGQDTMRLASGDTLKIAFCRALVTAQLGDEVEIPDELVEAK</sequence>
<dbReference type="GeneID" id="88855589"/>
<evidence type="ECO:0000313" key="2">
    <source>
        <dbReference type="Proteomes" id="UP001300348"/>
    </source>
</evidence>
<dbReference type="EMBL" id="CP133647">
    <property type="protein sequence ID" value="WNH03697.1"/>
    <property type="molecule type" value="Genomic_DNA"/>
</dbReference>
<accession>A0ABY9XMM5</accession>
<proteinExistence type="predicted"/>
<keyword evidence="2" id="KW-1185">Reference proteome</keyword>
<dbReference type="InterPro" id="IPR019701">
    <property type="entry name" value="Phage_P22_NinX"/>
</dbReference>
<protein>
    <submittedName>
        <fullName evidence="1">DUF2591 family protein</fullName>
    </submittedName>
</protein>
<dbReference type="Pfam" id="PF10765">
    <property type="entry name" value="Phage_P22_NinX"/>
    <property type="match status" value="1"/>
</dbReference>
<dbReference type="Proteomes" id="UP001300348">
    <property type="component" value="Chromosome"/>
</dbReference>
<gene>
    <name evidence="1" type="ORF">QL112_008490</name>
</gene>
<reference evidence="1 2" key="1">
    <citation type="journal article" date="2023" name="Access Microbiol">
        <title>The genome of a steinernematid-associated Pseudomonas piscis bacterium encodes the biosynthesis of insect toxins.</title>
        <authorList>
            <person name="Awori R.M."/>
            <person name="Hendre P."/>
            <person name="Amugune N.O."/>
        </authorList>
    </citation>
    <scope>NUCLEOTIDE SEQUENCE [LARGE SCALE GENOMIC DNA]</scope>
    <source>
        <strain evidence="1 2">97</strain>
    </source>
</reference>
<organism evidence="1 2">
    <name type="scientific">Xenorhabdus griffiniae</name>
    <dbReference type="NCBI Taxonomy" id="351672"/>
    <lineage>
        <taxon>Bacteria</taxon>
        <taxon>Pseudomonadati</taxon>
        <taxon>Pseudomonadota</taxon>
        <taxon>Gammaproteobacteria</taxon>
        <taxon>Enterobacterales</taxon>
        <taxon>Morganellaceae</taxon>
        <taxon>Xenorhabdus</taxon>
    </lineage>
</organism>
<dbReference type="RefSeq" id="WP_189761177.1">
    <property type="nucleotide sequence ID" value="NZ_CAWPOC010000066.1"/>
</dbReference>
<evidence type="ECO:0000313" key="1">
    <source>
        <dbReference type="EMBL" id="WNH03697.1"/>
    </source>
</evidence>
<name>A0ABY9XMM5_9GAMM</name>